<dbReference type="SUPFAM" id="SSF52283">
    <property type="entry name" value="Formate/glycerate dehydrogenase catalytic domain-like"/>
    <property type="match status" value="1"/>
</dbReference>
<dbReference type="InterPro" id="IPR029753">
    <property type="entry name" value="D-isomer_DH_CS"/>
</dbReference>
<dbReference type="EMBL" id="NGIR01000024">
    <property type="protein sequence ID" value="OTU27893.1"/>
    <property type="molecule type" value="Genomic_DNA"/>
</dbReference>
<feature type="domain" description="D-isomer specific 2-hydroxyacid dehydrogenase NAD-binding" evidence="6">
    <location>
        <begin position="109"/>
        <end position="295"/>
    </location>
</feature>
<dbReference type="Pfam" id="PF02826">
    <property type="entry name" value="2-Hacid_dh_C"/>
    <property type="match status" value="1"/>
</dbReference>
<dbReference type="AlphaFoldDB" id="A0A0M3BW25"/>
<dbReference type="InterPro" id="IPR006140">
    <property type="entry name" value="D-isomer_DH_NAD-bd"/>
</dbReference>
<dbReference type="Gene3D" id="3.40.50.720">
    <property type="entry name" value="NAD(P)-binding Rossmann-like Domain"/>
    <property type="match status" value="2"/>
</dbReference>
<evidence type="ECO:0000256" key="3">
    <source>
        <dbReference type="ARBA" id="ARBA00023027"/>
    </source>
</evidence>
<organism evidence="7 8">
    <name type="scientific">Acinetobacter pittii</name>
    <name type="common">Acinetobacter genomosp. 3</name>
    <dbReference type="NCBI Taxonomy" id="48296"/>
    <lineage>
        <taxon>Bacteria</taxon>
        <taxon>Pseudomonadati</taxon>
        <taxon>Pseudomonadota</taxon>
        <taxon>Gammaproteobacteria</taxon>
        <taxon>Moraxellales</taxon>
        <taxon>Moraxellaceae</taxon>
        <taxon>Acinetobacter</taxon>
        <taxon>Acinetobacter calcoaceticus/baumannii complex</taxon>
    </lineage>
</organism>
<evidence type="ECO:0000313" key="7">
    <source>
        <dbReference type="EMBL" id="OTU27893.1"/>
    </source>
</evidence>
<dbReference type="GO" id="GO:0030267">
    <property type="term" value="F:glyoxylate reductase (NADPH) activity"/>
    <property type="evidence" value="ECO:0007669"/>
    <property type="project" value="TreeGrafter"/>
</dbReference>
<evidence type="ECO:0000256" key="2">
    <source>
        <dbReference type="ARBA" id="ARBA00023002"/>
    </source>
</evidence>
<dbReference type="InterPro" id="IPR006139">
    <property type="entry name" value="D-isomer_2_OHA_DH_cat_dom"/>
</dbReference>
<dbReference type="PANTHER" id="PTHR10996">
    <property type="entry name" value="2-HYDROXYACID DEHYDROGENASE-RELATED"/>
    <property type="match status" value="1"/>
</dbReference>
<evidence type="ECO:0000259" key="6">
    <source>
        <dbReference type="Pfam" id="PF02826"/>
    </source>
</evidence>
<keyword evidence="3" id="KW-0520">NAD</keyword>
<dbReference type="PROSITE" id="PS00065">
    <property type="entry name" value="D_2_HYDROXYACID_DH_1"/>
    <property type="match status" value="1"/>
</dbReference>
<evidence type="ECO:0000256" key="1">
    <source>
        <dbReference type="ARBA" id="ARBA00005854"/>
    </source>
</evidence>
<gene>
    <name evidence="7" type="ORF">CAT59_09665</name>
</gene>
<protein>
    <submittedName>
        <fullName evidence="7">Hydroxyacid dehydrogenase</fullName>
    </submittedName>
</protein>
<proteinExistence type="inferred from homology"/>
<keyword evidence="2 4" id="KW-0560">Oxidoreductase</keyword>
<dbReference type="GO" id="GO:0005829">
    <property type="term" value="C:cytosol"/>
    <property type="evidence" value="ECO:0007669"/>
    <property type="project" value="TreeGrafter"/>
</dbReference>
<dbReference type="Proteomes" id="UP000195162">
    <property type="component" value="Unassembled WGS sequence"/>
</dbReference>
<dbReference type="PANTHER" id="PTHR10996:SF257">
    <property type="entry name" value="GLYOXYLATE REDUCTASE 1"/>
    <property type="match status" value="1"/>
</dbReference>
<sequence>MKQKIVLTHWVHPEIIDYLQSVADVVPNMTRDTMSRAELLERAKDADALMVFMPDSIDDDFLASCPKLKIVSAALKGYDNFDVDACTRRGIWFSIVPDLLTIPTAELTIGLLLGLTRHLAEGDRRIRTHGFNGWRPELYGTGLTGRTLGIIGMGAVGRAIAKRLSSFDMRVLYCDDIALNQEQEKAWNARQVSLDELLSSSDFVVPMLPMTPQTLHLLNAETIGTMRTGSYLINACRGSVVDELAVAEALESGKLAGYAADVFELEEWIRVDRPTAIPQELLTNTAQTFFTPHLGSAVDDVRFEIEQLAANNILQALTGQRPSDAINNPILEGVN</sequence>
<comment type="similarity">
    <text evidence="1 4">Belongs to the D-isomer specific 2-hydroxyacid dehydrogenase family.</text>
</comment>
<dbReference type="SUPFAM" id="SSF51735">
    <property type="entry name" value="NAD(P)-binding Rossmann-fold domains"/>
    <property type="match status" value="1"/>
</dbReference>
<dbReference type="Pfam" id="PF00389">
    <property type="entry name" value="2-Hacid_dh"/>
    <property type="match status" value="1"/>
</dbReference>
<comment type="caution">
    <text evidence="7">The sequence shown here is derived from an EMBL/GenBank/DDBJ whole genome shotgun (WGS) entry which is preliminary data.</text>
</comment>
<evidence type="ECO:0000313" key="8">
    <source>
        <dbReference type="Proteomes" id="UP000195162"/>
    </source>
</evidence>
<name>A0A0M3BW25_ACIPI</name>
<dbReference type="GO" id="GO:0008465">
    <property type="term" value="F:hydroxypyruvate reductase (NADH) activity"/>
    <property type="evidence" value="ECO:0007669"/>
    <property type="project" value="TreeGrafter"/>
</dbReference>
<dbReference type="InterPro" id="IPR029752">
    <property type="entry name" value="D-isomer_DH_CS1"/>
</dbReference>
<dbReference type="CDD" id="cd12157">
    <property type="entry name" value="PTDH"/>
    <property type="match status" value="1"/>
</dbReference>
<dbReference type="RefSeq" id="WP_005071472.1">
    <property type="nucleotide sequence ID" value="NZ_BBTX01000052.1"/>
</dbReference>
<dbReference type="PROSITE" id="PS00671">
    <property type="entry name" value="D_2_HYDROXYACID_DH_3"/>
    <property type="match status" value="1"/>
</dbReference>
<dbReference type="InterPro" id="IPR036291">
    <property type="entry name" value="NAD(P)-bd_dom_sf"/>
</dbReference>
<feature type="domain" description="D-isomer specific 2-hydroxyacid dehydrogenase catalytic" evidence="5">
    <location>
        <begin position="5"/>
        <end position="327"/>
    </location>
</feature>
<dbReference type="InterPro" id="IPR050223">
    <property type="entry name" value="D-isomer_2-hydroxyacid_DH"/>
</dbReference>
<accession>A0A0M3BW25</accession>
<evidence type="ECO:0000256" key="4">
    <source>
        <dbReference type="RuleBase" id="RU003719"/>
    </source>
</evidence>
<reference evidence="7 8" key="1">
    <citation type="submission" date="2017-05" db="EMBL/GenBank/DDBJ databases">
        <authorList>
            <person name="Song R."/>
            <person name="Chenine A.L."/>
            <person name="Ruprecht R.M."/>
        </authorList>
    </citation>
    <scope>NUCLEOTIDE SEQUENCE [LARGE SCALE GENOMIC DNA]</scope>
    <source>
        <strain evidence="7 8">ARLG1955</strain>
    </source>
</reference>
<dbReference type="GO" id="GO:0051287">
    <property type="term" value="F:NAD binding"/>
    <property type="evidence" value="ECO:0007669"/>
    <property type="project" value="InterPro"/>
</dbReference>
<evidence type="ECO:0000259" key="5">
    <source>
        <dbReference type="Pfam" id="PF00389"/>
    </source>
</evidence>